<organism evidence="1 2">
    <name type="scientific">Kistimonas scapharcae</name>
    <dbReference type="NCBI Taxonomy" id="1036133"/>
    <lineage>
        <taxon>Bacteria</taxon>
        <taxon>Pseudomonadati</taxon>
        <taxon>Pseudomonadota</taxon>
        <taxon>Gammaproteobacteria</taxon>
        <taxon>Oceanospirillales</taxon>
        <taxon>Endozoicomonadaceae</taxon>
        <taxon>Kistimonas</taxon>
    </lineage>
</organism>
<sequence length="268" mass="30271">MRYPESAVLATFAEALEAPYGFERSVKFSERQMLDDRFLMTVHKASLGKNPEHTLLKLCQQLNVPMDIVESILALLPEADIVHLGFEAESETRLCKLYVEFASKVRATMEKGPVKAPLLVHKALKWDVANPQNYAITDYWLKPDMGVGCWLKELLAGGDQLDQELSSFVQQVLLQAAERVPEEELMCLEVNEPGNPRKSFDLNLYDTEIVLGDIRHLIKQLTDAFQIEPVKVTRWLDDNAGQPLGHLSCGIARNGRPFKTVYFGIEGR</sequence>
<evidence type="ECO:0000313" key="1">
    <source>
        <dbReference type="EMBL" id="GAA4652683.1"/>
    </source>
</evidence>
<proteinExistence type="predicted"/>
<reference evidence="2" key="1">
    <citation type="journal article" date="2019" name="Int. J. Syst. Evol. Microbiol.">
        <title>The Global Catalogue of Microorganisms (GCM) 10K type strain sequencing project: providing services to taxonomists for standard genome sequencing and annotation.</title>
        <authorList>
            <consortium name="The Broad Institute Genomics Platform"/>
            <consortium name="The Broad Institute Genome Sequencing Center for Infectious Disease"/>
            <person name="Wu L."/>
            <person name="Ma J."/>
        </authorList>
    </citation>
    <scope>NUCLEOTIDE SEQUENCE [LARGE SCALE GENOMIC DNA]</scope>
    <source>
        <strain evidence="2">JCM 17805</strain>
    </source>
</reference>
<gene>
    <name evidence="1" type="ORF">GCM10023116_49670</name>
</gene>
<comment type="caution">
    <text evidence="1">The sequence shown here is derived from an EMBL/GenBank/DDBJ whole genome shotgun (WGS) entry which is preliminary data.</text>
</comment>
<protein>
    <submittedName>
        <fullName evidence="1">Uncharacterized protein</fullName>
    </submittedName>
</protein>
<evidence type="ECO:0000313" key="2">
    <source>
        <dbReference type="Proteomes" id="UP001500604"/>
    </source>
</evidence>
<accession>A0ABP8V8U2</accession>
<dbReference type="Proteomes" id="UP001500604">
    <property type="component" value="Unassembled WGS sequence"/>
</dbReference>
<dbReference type="RefSeq" id="WP_345199293.1">
    <property type="nucleotide sequence ID" value="NZ_BAABFL010000479.1"/>
</dbReference>
<name>A0ABP8V8U2_9GAMM</name>
<dbReference type="EMBL" id="BAABFL010000479">
    <property type="protein sequence ID" value="GAA4652683.1"/>
    <property type="molecule type" value="Genomic_DNA"/>
</dbReference>
<keyword evidence="2" id="KW-1185">Reference proteome</keyword>